<evidence type="ECO:0000256" key="12">
    <source>
        <dbReference type="ARBA" id="ARBA00078262"/>
    </source>
</evidence>
<dbReference type="GO" id="GO:0016740">
    <property type="term" value="F:transferase activity"/>
    <property type="evidence" value="ECO:0007669"/>
    <property type="project" value="UniProtKB-KW"/>
</dbReference>
<comment type="subcellular location">
    <subcellularLocation>
        <location evidence="2">Mitochondrion</location>
    </subcellularLocation>
</comment>
<name>A0ABD3GQS6_9MARC</name>
<keyword evidence="6" id="KW-0663">Pyridoxal phosphate</keyword>
<gene>
    <name evidence="16" type="ORF">R1sor_023406</name>
</gene>
<proteinExistence type="predicted"/>
<dbReference type="SUPFAM" id="SSF53686">
    <property type="entry name" value="Tryptophan synthase beta subunit-like PLP-dependent enzymes"/>
    <property type="match status" value="2"/>
</dbReference>
<dbReference type="CDD" id="cd01561">
    <property type="entry name" value="CBS_like"/>
    <property type="match status" value="1"/>
</dbReference>
<evidence type="ECO:0000313" key="17">
    <source>
        <dbReference type="Proteomes" id="UP001633002"/>
    </source>
</evidence>
<evidence type="ECO:0000256" key="14">
    <source>
        <dbReference type="ARBA" id="ARBA00081847"/>
    </source>
</evidence>
<protein>
    <recommendedName>
        <fullName evidence="11">Cysteine synthase 1</fullName>
    </recommendedName>
    <alternativeName>
        <fullName evidence="12">O-acetylserine (thiol)-lyase 1</fullName>
    </alternativeName>
    <alternativeName>
        <fullName evidence="13">O-acetylserine sulfhydrylase 1</fullName>
    </alternativeName>
    <alternativeName>
        <fullName evidence="14">O-succinylserine sulfhydrylase</fullName>
    </alternativeName>
</protein>
<evidence type="ECO:0000259" key="15">
    <source>
        <dbReference type="Pfam" id="PF00291"/>
    </source>
</evidence>
<dbReference type="FunFam" id="3.40.50.1100:FF:000011">
    <property type="entry name" value="Cysteine synthase (o-acetylserine)"/>
    <property type="match status" value="1"/>
</dbReference>
<evidence type="ECO:0000256" key="10">
    <source>
        <dbReference type="ARBA" id="ARBA00058228"/>
    </source>
</evidence>
<evidence type="ECO:0000256" key="4">
    <source>
        <dbReference type="ARBA" id="ARBA00022605"/>
    </source>
</evidence>
<dbReference type="AlphaFoldDB" id="A0ABD3GQS6"/>
<dbReference type="Gene3D" id="3.40.50.1100">
    <property type="match status" value="4"/>
</dbReference>
<comment type="function">
    <text evidence="10">Catalyzes the conversion of O-succinyl-L-serine into cysteine, the last step in the cysteine biosynthesis pathway. Can also use O-acetyl-L-serine.</text>
</comment>
<evidence type="ECO:0000256" key="1">
    <source>
        <dbReference type="ARBA" id="ARBA00001933"/>
    </source>
</evidence>
<dbReference type="GO" id="GO:0005739">
    <property type="term" value="C:mitochondrion"/>
    <property type="evidence" value="ECO:0007669"/>
    <property type="project" value="UniProtKB-SubCell"/>
</dbReference>
<accession>A0ABD3GQS6</accession>
<evidence type="ECO:0000256" key="8">
    <source>
        <dbReference type="ARBA" id="ARBA00023128"/>
    </source>
</evidence>
<dbReference type="InterPro" id="IPR036052">
    <property type="entry name" value="TrpB-like_PALP_sf"/>
</dbReference>
<organism evidence="16 17">
    <name type="scientific">Riccia sorocarpa</name>
    <dbReference type="NCBI Taxonomy" id="122646"/>
    <lineage>
        <taxon>Eukaryota</taxon>
        <taxon>Viridiplantae</taxon>
        <taxon>Streptophyta</taxon>
        <taxon>Embryophyta</taxon>
        <taxon>Marchantiophyta</taxon>
        <taxon>Marchantiopsida</taxon>
        <taxon>Marchantiidae</taxon>
        <taxon>Marchantiales</taxon>
        <taxon>Ricciaceae</taxon>
        <taxon>Riccia</taxon>
    </lineage>
</organism>
<evidence type="ECO:0000256" key="3">
    <source>
        <dbReference type="ARBA" id="ARBA00004962"/>
    </source>
</evidence>
<dbReference type="GO" id="GO:0008652">
    <property type="term" value="P:amino acid biosynthetic process"/>
    <property type="evidence" value="ECO:0007669"/>
    <property type="project" value="UniProtKB-KW"/>
</dbReference>
<evidence type="ECO:0000256" key="13">
    <source>
        <dbReference type="ARBA" id="ARBA00079147"/>
    </source>
</evidence>
<dbReference type="Proteomes" id="UP001633002">
    <property type="component" value="Unassembled WGS sequence"/>
</dbReference>
<keyword evidence="8" id="KW-0496">Mitochondrion</keyword>
<keyword evidence="5" id="KW-0808">Transferase</keyword>
<sequence>MAEPGVTNFGAMRKGFIHSIGNTPLIRLNKVSELTGCEIYGKAAFLNLGGSVKDRAALYIVRDAEEKGLLKPGGVIVEGTACNTGIGLALVGNAKGYKTVIMIPKTQSQEKKDMLRISGATLVEVPVFDNIANRQAHYKTTGQEIWAQTGGKIDGFICAIGTGGTLPGVEKYLKEKNPNIGMADPMGAAIQAHYKTTGQEIWAQTGGKIDGFICAIGTGGTLPGVEKYLKEKNPNIGMADPMGAAMYSYYSTGVLESTGTSKSEGIGQGRVTANLDGWVEMLIFGVRYSAKIFDTESLKSKNLPSPEWMVPGYKEIDVPEVFEDVLSTVELTPYSSLLTDEE</sequence>
<reference evidence="16 17" key="1">
    <citation type="submission" date="2024-09" db="EMBL/GenBank/DDBJ databases">
        <title>Chromosome-scale assembly of Riccia sorocarpa.</title>
        <authorList>
            <person name="Paukszto L."/>
        </authorList>
    </citation>
    <scope>NUCLEOTIDE SEQUENCE [LARGE SCALE GENOMIC DNA]</scope>
    <source>
        <strain evidence="16">LP-2024</strain>
        <tissue evidence="16">Aerial parts of the thallus</tissue>
    </source>
</reference>
<dbReference type="InterPro" id="IPR001926">
    <property type="entry name" value="TrpB-like_PALP"/>
</dbReference>
<evidence type="ECO:0000256" key="5">
    <source>
        <dbReference type="ARBA" id="ARBA00022679"/>
    </source>
</evidence>
<evidence type="ECO:0000256" key="11">
    <source>
        <dbReference type="ARBA" id="ARBA00072087"/>
    </source>
</evidence>
<keyword evidence="17" id="KW-1185">Reference proteome</keyword>
<dbReference type="Pfam" id="PF00291">
    <property type="entry name" value="PALP"/>
    <property type="match status" value="2"/>
</dbReference>
<evidence type="ECO:0000313" key="16">
    <source>
        <dbReference type="EMBL" id="KAL3680450.1"/>
    </source>
</evidence>
<comment type="pathway">
    <text evidence="3">Amino-acid biosynthesis; L-cysteine biosynthesis; L-cysteine from L-serine: step 2/2.</text>
</comment>
<dbReference type="PANTHER" id="PTHR10314">
    <property type="entry name" value="CYSTATHIONINE BETA-SYNTHASE"/>
    <property type="match status" value="1"/>
</dbReference>
<dbReference type="EMBL" id="JBJQOH010000007">
    <property type="protein sequence ID" value="KAL3680450.1"/>
    <property type="molecule type" value="Genomic_DNA"/>
</dbReference>
<evidence type="ECO:0000256" key="9">
    <source>
        <dbReference type="ARBA" id="ARBA00050981"/>
    </source>
</evidence>
<comment type="catalytic activity">
    <reaction evidence="9">
        <text>O-succinyl-L-serine + hydrogen sulfide = L-cysteine + succinate</text>
        <dbReference type="Rhea" id="RHEA:53816"/>
        <dbReference type="ChEBI" id="CHEBI:29919"/>
        <dbReference type="ChEBI" id="CHEBI:30031"/>
        <dbReference type="ChEBI" id="CHEBI:35235"/>
        <dbReference type="ChEBI" id="CHEBI:136856"/>
    </reaction>
</comment>
<comment type="cofactor">
    <cofactor evidence="1">
        <name>pyridoxal 5'-phosphate</name>
        <dbReference type="ChEBI" id="CHEBI:597326"/>
    </cofactor>
</comment>
<dbReference type="InterPro" id="IPR050214">
    <property type="entry name" value="Cys_Synth/Cystath_Beta-Synth"/>
</dbReference>
<evidence type="ECO:0000256" key="6">
    <source>
        <dbReference type="ARBA" id="ARBA00022898"/>
    </source>
</evidence>
<evidence type="ECO:0000256" key="7">
    <source>
        <dbReference type="ARBA" id="ARBA00022946"/>
    </source>
</evidence>
<feature type="domain" description="Tryptophan synthase beta chain-like PALP" evidence="15">
    <location>
        <begin position="189"/>
        <end position="269"/>
    </location>
</feature>
<keyword evidence="7" id="KW-0809">Transit peptide</keyword>
<comment type="caution">
    <text evidence="16">The sequence shown here is derived from an EMBL/GenBank/DDBJ whole genome shotgun (WGS) entry which is preliminary data.</text>
</comment>
<feature type="domain" description="Tryptophan synthase beta chain-like PALP" evidence="15">
    <location>
        <begin position="19"/>
        <end position="125"/>
    </location>
</feature>
<evidence type="ECO:0000256" key="2">
    <source>
        <dbReference type="ARBA" id="ARBA00004173"/>
    </source>
</evidence>
<keyword evidence="4" id="KW-0028">Amino-acid biosynthesis</keyword>